<protein>
    <submittedName>
        <fullName evidence="3">Tripartite tricarboxylate transporter family receptor</fullName>
    </submittedName>
</protein>
<dbReference type="OrthoDB" id="8678477at2"/>
<name>A0A3P4AXH5_9BURK</name>
<evidence type="ECO:0000256" key="1">
    <source>
        <dbReference type="ARBA" id="ARBA00006987"/>
    </source>
</evidence>
<dbReference type="PANTHER" id="PTHR42928">
    <property type="entry name" value="TRICARBOXYLATE-BINDING PROTEIN"/>
    <property type="match status" value="1"/>
</dbReference>
<keyword evidence="3" id="KW-0675">Receptor</keyword>
<keyword evidence="2" id="KW-0732">Signal</keyword>
<dbReference type="Proteomes" id="UP000277294">
    <property type="component" value="Unassembled WGS sequence"/>
</dbReference>
<dbReference type="PIRSF" id="PIRSF017082">
    <property type="entry name" value="YflP"/>
    <property type="match status" value="1"/>
</dbReference>
<evidence type="ECO:0000313" key="3">
    <source>
        <dbReference type="EMBL" id="VCU68769.1"/>
    </source>
</evidence>
<dbReference type="AlphaFoldDB" id="A0A3P4AXH5"/>
<dbReference type="PANTHER" id="PTHR42928:SF5">
    <property type="entry name" value="BLR1237 PROTEIN"/>
    <property type="match status" value="1"/>
</dbReference>
<dbReference type="RefSeq" id="WP_124077996.1">
    <property type="nucleotide sequence ID" value="NZ_UWPJ01000008.1"/>
</dbReference>
<feature type="signal peptide" evidence="2">
    <location>
        <begin position="1"/>
        <end position="20"/>
    </location>
</feature>
<dbReference type="CDD" id="cd13578">
    <property type="entry name" value="PBP2_Bug27"/>
    <property type="match status" value="1"/>
</dbReference>
<proteinExistence type="inferred from homology"/>
<dbReference type="EMBL" id="UWPJ01000008">
    <property type="protein sequence ID" value="VCU68769.1"/>
    <property type="molecule type" value="Genomic_DNA"/>
</dbReference>
<dbReference type="InterPro" id="IPR042100">
    <property type="entry name" value="Bug_dom1"/>
</dbReference>
<dbReference type="Gene3D" id="3.40.190.10">
    <property type="entry name" value="Periplasmic binding protein-like II"/>
    <property type="match status" value="1"/>
</dbReference>
<comment type="similarity">
    <text evidence="1">Belongs to the UPF0065 (bug) family.</text>
</comment>
<reference evidence="3 4" key="1">
    <citation type="submission" date="2018-10" db="EMBL/GenBank/DDBJ databases">
        <authorList>
            <person name="Criscuolo A."/>
        </authorList>
    </citation>
    <scope>NUCLEOTIDE SEQUENCE [LARGE SCALE GENOMIC DNA]</scope>
    <source>
        <strain evidence="3">DnA1</strain>
    </source>
</reference>
<dbReference type="SUPFAM" id="SSF53850">
    <property type="entry name" value="Periplasmic binding protein-like II"/>
    <property type="match status" value="1"/>
</dbReference>
<evidence type="ECO:0000256" key="2">
    <source>
        <dbReference type="SAM" id="SignalP"/>
    </source>
</evidence>
<dbReference type="Pfam" id="PF03401">
    <property type="entry name" value="TctC"/>
    <property type="match status" value="1"/>
</dbReference>
<dbReference type="InterPro" id="IPR005064">
    <property type="entry name" value="BUG"/>
</dbReference>
<keyword evidence="4" id="KW-1185">Reference proteome</keyword>
<accession>A0A3P4AXH5</accession>
<gene>
    <name evidence="3" type="ORF">PIGHUM_00827</name>
</gene>
<dbReference type="Gene3D" id="3.40.190.150">
    <property type="entry name" value="Bordetella uptake gene, domain 1"/>
    <property type="match status" value="1"/>
</dbReference>
<sequence length="324" mass="33402">MKRLPALVLCAAAGIVSSPAAESQTFPEHPLKIVVPQGAGGPGDTNARIFAEKLSQASGQPVYIENKPGGSTIIGAESVARSAPNGYTLLFASVTTLAVNPSLFQKLSYDPVNDFTPLAMVTSQPFMLVTHAKFPANNVQELIALARAKPGTLNYGSSGSGTSGHITGAFFASEAGIDITHVPYKSAGTVQTDLMAGRIDLAFRAIDGALLAGIKANQLKVLGTSGTRRSPLLPDVPTIAEQGVPGFESSVWSGFVVPSKTPKAVSDALSSMLLAIAADPAVRQKVAANGGESTSLGQEAFGALIKSETVKWEKVVRSSGATVE</sequence>
<evidence type="ECO:0000313" key="4">
    <source>
        <dbReference type="Proteomes" id="UP000277294"/>
    </source>
</evidence>
<organism evidence="3 4">
    <name type="scientific">Pigmentiphaga humi</name>
    <dbReference type="NCBI Taxonomy" id="2478468"/>
    <lineage>
        <taxon>Bacteria</taxon>
        <taxon>Pseudomonadati</taxon>
        <taxon>Pseudomonadota</taxon>
        <taxon>Betaproteobacteria</taxon>
        <taxon>Burkholderiales</taxon>
        <taxon>Alcaligenaceae</taxon>
        <taxon>Pigmentiphaga</taxon>
    </lineage>
</organism>
<feature type="chain" id="PRO_5018159720" evidence="2">
    <location>
        <begin position="21"/>
        <end position="324"/>
    </location>
</feature>